<reference evidence="2 3" key="1">
    <citation type="journal article" date="2003" name="Int. J. Syst. Evol. Microbiol.">
        <title>Bacillus nealsonii sp. nov., isolated from a spacecraft-assembly facility, whose spores are gamma-radiation resistant.</title>
        <authorList>
            <person name="Venkateswaran K."/>
            <person name="Kempf M."/>
            <person name="Chen F."/>
            <person name="Satomi M."/>
            <person name="Nicholson W."/>
            <person name="Kern R."/>
        </authorList>
    </citation>
    <scope>NUCLEOTIDE SEQUENCE [LARGE SCALE GENOMIC DNA]</scope>
    <source>
        <strain evidence="2 3">FO-92</strain>
    </source>
</reference>
<dbReference type="EMBL" id="PISE01000003">
    <property type="protein sequence ID" value="PKG25408.1"/>
    <property type="molecule type" value="Genomic_DNA"/>
</dbReference>
<comment type="caution">
    <text evidence="2">The sequence shown here is derived from an EMBL/GenBank/DDBJ whole genome shotgun (WGS) entry which is preliminary data.</text>
</comment>
<keyword evidence="3" id="KW-1185">Reference proteome</keyword>
<dbReference type="InterPro" id="IPR016181">
    <property type="entry name" value="Acyl_CoA_acyltransferase"/>
</dbReference>
<evidence type="ECO:0000313" key="3">
    <source>
        <dbReference type="Proteomes" id="UP000233375"/>
    </source>
</evidence>
<dbReference type="PANTHER" id="PTHR43441:SF12">
    <property type="entry name" value="RIBOSOMAL N-ACETYLTRANSFERASE YDAF-RELATED"/>
    <property type="match status" value="1"/>
</dbReference>
<dbReference type="InterPro" id="IPR051908">
    <property type="entry name" value="Ribosomal_N-acetyltransferase"/>
</dbReference>
<name>A0A2N0Z7B6_9BACI</name>
<dbReference type="PROSITE" id="PS51186">
    <property type="entry name" value="GNAT"/>
    <property type="match status" value="1"/>
</dbReference>
<keyword evidence="2" id="KW-0808">Transferase</keyword>
<dbReference type="InterPro" id="IPR000182">
    <property type="entry name" value="GNAT_dom"/>
</dbReference>
<organism evidence="2 3">
    <name type="scientific">Niallia nealsonii</name>
    <dbReference type="NCBI Taxonomy" id="115979"/>
    <lineage>
        <taxon>Bacteria</taxon>
        <taxon>Bacillati</taxon>
        <taxon>Bacillota</taxon>
        <taxon>Bacilli</taxon>
        <taxon>Bacillales</taxon>
        <taxon>Bacillaceae</taxon>
        <taxon>Niallia</taxon>
    </lineage>
</organism>
<dbReference type="GO" id="GO:1990189">
    <property type="term" value="F:protein N-terminal-serine acetyltransferase activity"/>
    <property type="evidence" value="ECO:0007669"/>
    <property type="project" value="TreeGrafter"/>
</dbReference>
<dbReference type="OrthoDB" id="9784707at2"/>
<dbReference type="RefSeq" id="WP_101175132.1">
    <property type="nucleotide sequence ID" value="NZ_PISE01000003.1"/>
</dbReference>
<accession>A0A2N0Z7B6</accession>
<dbReference type="Pfam" id="PF13302">
    <property type="entry name" value="Acetyltransf_3"/>
    <property type="match status" value="1"/>
</dbReference>
<dbReference type="GO" id="GO:0008999">
    <property type="term" value="F:protein-N-terminal-alanine acetyltransferase activity"/>
    <property type="evidence" value="ECO:0007669"/>
    <property type="project" value="TreeGrafter"/>
</dbReference>
<dbReference type="SUPFAM" id="SSF55729">
    <property type="entry name" value="Acyl-CoA N-acyltransferases (Nat)"/>
    <property type="match status" value="1"/>
</dbReference>
<feature type="domain" description="N-acetyltransferase" evidence="1">
    <location>
        <begin position="10"/>
        <end position="175"/>
    </location>
</feature>
<dbReference type="PANTHER" id="PTHR43441">
    <property type="entry name" value="RIBOSOMAL-PROTEIN-SERINE ACETYLTRANSFERASE"/>
    <property type="match status" value="1"/>
</dbReference>
<dbReference type="GO" id="GO:0005737">
    <property type="term" value="C:cytoplasm"/>
    <property type="evidence" value="ECO:0007669"/>
    <property type="project" value="TreeGrafter"/>
</dbReference>
<proteinExistence type="predicted"/>
<protein>
    <submittedName>
        <fullName evidence="2">RimJ/RimL family protein N-acetyltransferase</fullName>
    </submittedName>
</protein>
<sequence length="185" mass="21952">MFQLQVNNDIKLRLLEIHDASAIFQLIDQDRLYLREWLPWIDLVLFPQQYSTIIPIWHKQYAENKGFEAGIFYKDKLVGMISLQQVDWQNRQASIGYFLASSAQGKGIMTNTVAAVLNYAFYYLNLNRIEIRCGLKNKKSMTIPEKLLFTKEGVIREGEFLYDHYHDLVLFSMLEKEWQQLHRKK</sequence>
<evidence type="ECO:0000313" key="2">
    <source>
        <dbReference type="EMBL" id="PKG25408.1"/>
    </source>
</evidence>
<dbReference type="Gene3D" id="3.40.630.30">
    <property type="match status" value="1"/>
</dbReference>
<dbReference type="AlphaFoldDB" id="A0A2N0Z7B6"/>
<dbReference type="Proteomes" id="UP000233375">
    <property type="component" value="Unassembled WGS sequence"/>
</dbReference>
<gene>
    <name evidence="2" type="ORF">CWS01_00775</name>
</gene>
<evidence type="ECO:0000259" key="1">
    <source>
        <dbReference type="PROSITE" id="PS51186"/>
    </source>
</evidence>